<organism evidence="2">
    <name type="scientific">Aphanomyces invadans</name>
    <dbReference type="NCBI Taxonomy" id="157072"/>
    <lineage>
        <taxon>Eukaryota</taxon>
        <taxon>Sar</taxon>
        <taxon>Stramenopiles</taxon>
        <taxon>Oomycota</taxon>
        <taxon>Saprolegniomycetes</taxon>
        <taxon>Saprolegniales</taxon>
        <taxon>Verrucalvaceae</taxon>
        <taxon>Aphanomyces</taxon>
    </lineage>
</organism>
<sequence>MSEQSIRRPGRLRVISMLSNGVLDPHVTHSFPAFIAPDAKSAEAFLETQPMGSYLLVHNMLQVSSWWRPSDFSLSIMVKYRTRVQVAHLPIRFKTSRWISPIRRSAYIEWSENATQVHKAYVDPTIYPTLRAFWAEYMLFVGEKISEICQDPQLNEHWTPTTSIPAAVRVLGYPVADGIHVDIMQERPITIQFNFQRCSIDVHLNRRKISLDGSVWRIKYPWNIPFAAIKDVALGNASSKLQSKSFDLMAMPRGSKLKYIPSCRETEDEHVEEELLQALLDRTQLHQNAAKESSLTDVLQILLRLQPDQSTTPKLLELRLDILGFLVQLQSVNLHAARGCSRSTADRAAEYIVHLARQYDVGSIGSEKIAQVICRAIQVNPDVAYLLTLVSALTAIPSFQAAFAKNHGPAELWSRWTIQIDEARRELPTSPCLLFNSSPPNDTSQGADLPAKFRAPSILASKHRAAYEGGVKFALHGISFVRDEFARRFPHSPQPHSELCDAGEDGPVSTKLFLFRLSTSIVQPPPTVPCSACMSSKIQLALQFLRAIDKTGDAMAGKADSTCMHLLASELVFWQRQVVDSCWRRLFLSQWLRKFESWVRLDETHTVVDASWLAAVARRVSTVATGGHVHMRIFCQLLASLPGLLDEKHTSSDESNAAVAVLVEIVAGIAATWKAPIPPTYVHAVLEFWRLLLLSTGWHATKLAVLHLFVHYTPLHSIASMARQAFYAQGDWSGTLHADYLSWLSVSLRFLGSHGTNVEGKMLYPRVVDVVWSTLLGKLACPVPEGGFEDMHATTVQRFLPLLPSPDDLLDDIKRGNGGAVRWKEYLSCLQFMPAPSLPPSTLTWQFAHFVAMYFQDRDTVAQRDQWDNISALSTWMERALVDEFVLCQLFSFLNTMASAVPQLPVVHDPSHAIRHVGAMDKPSIVPLLQLDKVSPLQHVQTQDVVVDPMDDLTFWCSADMYVEFVLYLFNMVVATTDDRSLHPTYCGRFGGSIKGFDALFWLQLRLDAPKCQHVVPQLALRVTDSNRRRLESKLRLLKLAASTLSARAIFFRGFDSPRHGAFGTIYRCTSDLPLFRVHSKTMRESIALKVLATQKFPHERSILYCVYNEVAIMEHLRGNGAAIQLYDYGQSKEGYYIAMEFADLSLKEWRDANASTVDVDTLLAVFSKVCGALSRIHLASVAHLDIKCENVLVRNSSLNALFDVCIGDFGESFLVPSSATFFDCHYARGTEAIQSPEMLNFQRTITMAADVWSVGCLLFELVTGSMLFASEEWPTLFAHLTKSQAPVLMEKHRSMLHASIAAMNPNRDDASTKRQVEEVAELLEYILVRDPQHRPSLDSIQQRLHDFKLTGSTLRGPPTPPKSQLTSFDAMARQVRLLDAHLPPPMGKTLLSPRLYIGWQSEWDGEHGVVVTHTPVSRTCKSSSAIPHRTIIVTPRHSLPFEDQEEAYAHDLLHQAQAICAMLWELYVADRVVLVDVPSKPVMRALMPVLFVYHVLFFGASCFELVKQLWKPHESILVPSSKLLTTILCWEEKRCVEHRSCNHSSIYQCICGSHAYQVSESLSDECCVPSLPCALCLLCLPHLKNLDVIAPFASLKWMDSSGRERRVNLTQWGHWDATETPSDEVATSDELWQVFRCTMCKMITRAVRKDGVSKRLALIRTGREWSDSQRRLFSN</sequence>
<dbReference type="GO" id="GO:0044773">
    <property type="term" value="P:mitotic DNA damage checkpoint signaling"/>
    <property type="evidence" value="ECO:0007669"/>
    <property type="project" value="TreeGrafter"/>
</dbReference>
<dbReference type="SMART" id="SM00220">
    <property type="entry name" value="S_TKc"/>
    <property type="match status" value="1"/>
</dbReference>
<dbReference type="EMBL" id="KI913955">
    <property type="protein sequence ID" value="ETW06689.1"/>
    <property type="molecule type" value="Genomic_DNA"/>
</dbReference>
<dbReference type="InterPro" id="IPR008271">
    <property type="entry name" value="Ser/Thr_kinase_AS"/>
</dbReference>
<evidence type="ECO:0000313" key="2">
    <source>
        <dbReference type="EMBL" id="ETW06689.1"/>
    </source>
</evidence>
<dbReference type="Pfam" id="PF00069">
    <property type="entry name" value="Pkinase"/>
    <property type="match status" value="1"/>
</dbReference>
<name>A0A024UK54_9STRA</name>
<reference evidence="2" key="1">
    <citation type="submission" date="2013-12" db="EMBL/GenBank/DDBJ databases">
        <title>The Genome Sequence of Aphanomyces invadans NJM9701.</title>
        <authorList>
            <consortium name="The Broad Institute Genomics Platform"/>
            <person name="Russ C."/>
            <person name="Tyler B."/>
            <person name="van West P."/>
            <person name="Dieguez-Uribeondo J."/>
            <person name="Young S.K."/>
            <person name="Zeng Q."/>
            <person name="Gargeya S."/>
            <person name="Fitzgerald M."/>
            <person name="Abouelleil A."/>
            <person name="Alvarado L."/>
            <person name="Chapman S.B."/>
            <person name="Gainer-Dewar J."/>
            <person name="Goldberg J."/>
            <person name="Griggs A."/>
            <person name="Gujja S."/>
            <person name="Hansen M."/>
            <person name="Howarth C."/>
            <person name="Imamovic A."/>
            <person name="Ireland A."/>
            <person name="Larimer J."/>
            <person name="McCowan C."/>
            <person name="Murphy C."/>
            <person name="Pearson M."/>
            <person name="Poon T.W."/>
            <person name="Priest M."/>
            <person name="Roberts A."/>
            <person name="Saif S."/>
            <person name="Shea T."/>
            <person name="Sykes S."/>
            <person name="Wortman J."/>
            <person name="Nusbaum C."/>
            <person name="Birren B."/>
        </authorList>
    </citation>
    <scope>NUCLEOTIDE SEQUENCE [LARGE SCALE GENOMIC DNA]</scope>
    <source>
        <strain evidence="2">NJM9701</strain>
    </source>
</reference>
<dbReference type="PROSITE" id="PS50011">
    <property type="entry name" value="PROTEIN_KINASE_DOM"/>
    <property type="match status" value="1"/>
</dbReference>
<dbReference type="eggNOG" id="KOG0580">
    <property type="taxonomic scope" value="Eukaryota"/>
</dbReference>
<dbReference type="InterPro" id="IPR011009">
    <property type="entry name" value="Kinase-like_dom_sf"/>
</dbReference>
<accession>A0A024UK54</accession>
<dbReference type="Gene3D" id="3.30.200.20">
    <property type="entry name" value="Phosphorylase Kinase, domain 1"/>
    <property type="match status" value="1"/>
</dbReference>
<dbReference type="SUPFAM" id="SSF56112">
    <property type="entry name" value="Protein kinase-like (PK-like)"/>
    <property type="match status" value="1"/>
</dbReference>
<dbReference type="InterPro" id="IPR000719">
    <property type="entry name" value="Prot_kinase_dom"/>
</dbReference>
<dbReference type="OrthoDB" id="568369at2759"/>
<dbReference type="GO" id="GO:0005634">
    <property type="term" value="C:nucleus"/>
    <property type="evidence" value="ECO:0007669"/>
    <property type="project" value="TreeGrafter"/>
</dbReference>
<dbReference type="GeneID" id="20079921"/>
<feature type="domain" description="Protein kinase" evidence="1">
    <location>
        <begin position="1052"/>
        <end position="1349"/>
    </location>
</feature>
<keyword evidence="2" id="KW-0808">Transferase</keyword>
<protein>
    <submittedName>
        <fullName evidence="2">Serine/threonine protein kinase</fullName>
    </submittedName>
</protein>
<dbReference type="VEuPathDB" id="FungiDB:H310_02871"/>
<evidence type="ECO:0000259" key="1">
    <source>
        <dbReference type="PROSITE" id="PS50011"/>
    </source>
</evidence>
<keyword evidence="2" id="KW-0418">Kinase</keyword>
<dbReference type="GO" id="GO:0005524">
    <property type="term" value="F:ATP binding"/>
    <property type="evidence" value="ECO:0007669"/>
    <property type="project" value="InterPro"/>
</dbReference>
<dbReference type="Gene3D" id="1.10.510.10">
    <property type="entry name" value="Transferase(Phosphotransferase) domain 1"/>
    <property type="match status" value="1"/>
</dbReference>
<keyword evidence="2" id="KW-0723">Serine/threonine-protein kinase</keyword>
<dbReference type="GO" id="GO:0004674">
    <property type="term" value="F:protein serine/threonine kinase activity"/>
    <property type="evidence" value="ECO:0007669"/>
    <property type="project" value="UniProtKB-KW"/>
</dbReference>
<gene>
    <name evidence="2" type="ORF">H310_02871</name>
</gene>
<proteinExistence type="predicted"/>
<dbReference type="STRING" id="157072.A0A024UK54"/>
<dbReference type="PANTHER" id="PTHR44167:SF30">
    <property type="entry name" value="PHOSPHORYLASE KINASE"/>
    <property type="match status" value="1"/>
</dbReference>
<dbReference type="PROSITE" id="PS00108">
    <property type="entry name" value="PROTEIN_KINASE_ST"/>
    <property type="match status" value="1"/>
</dbReference>
<dbReference type="RefSeq" id="XP_008864764.1">
    <property type="nucleotide sequence ID" value="XM_008866542.1"/>
</dbReference>
<dbReference type="PANTHER" id="PTHR44167">
    <property type="entry name" value="OVARIAN-SPECIFIC SERINE/THREONINE-PROTEIN KINASE LOK-RELATED"/>
    <property type="match status" value="1"/>
</dbReference>